<dbReference type="GO" id="GO:0003682">
    <property type="term" value="F:chromatin binding"/>
    <property type="evidence" value="ECO:0007669"/>
    <property type="project" value="TreeGrafter"/>
</dbReference>
<dbReference type="Pfam" id="PF03066">
    <property type="entry name" value="Nucleoplasmin"/>
    <property type="match status" value="1"/>
</dbReference>
<evidence type="ECO:0000259" key="2">
    <source>
        <dbReference type="Pfam" id="PF03066"/>
    </source>
</evidence>
<gene>
    <name evidence="3" type="primary">Ano39-L</name>
    <name evidence="3" type="ORF">Hamer_G019432</name>
</gene>
<dbReference type="OrthoDB" id="6075101at2759"/>
<keyword evidence="4" id="KW-1185">Reference proteome</keyword>
<evidence type="ECO:0000313" key="3">
    <source>
        <dbReference type="EMBL" id="KAG7165241.1"/>
    </source>
</evidence>
<dbReference type="GO" id="GO:0003723">
    <property type="term" value="F:RNA binding"/>
    <property type="evidence" value="ECO:0007669"/>
    <property type="project" value="TreeGrafter"/>
</dbReference>
<dbReference type="GO" id="GO:0006338">
    <property type="term" value="P:chromatin remodeling"/>
    <property type="evidence" value="ECO:0007669"/>
    <property type="project" value="TreeGrafter"/>
</dbReference>
<dbReference type="InterPro" id="IPR004301">
    <property type="entry name" value="Nucleoplasmin"/>
</dbReference>
<dbReference type="PANTHER" id="PTHR22747:SF18">
    <property type="entry name" value="GEO09167P1-RELATED"/>
    <property type="match status" value="1"/>
</dbReference>
<dbReference type="EMBL" id="JAHLQT010024443">
    <property type="protein sequence ID" value="KAG7165241.1"/>
    <property type="molecule type" value="Genomic_DNA"/>
</dbReference>
<reference evidence="3" key="1">
    <citation type="journal article" date="2021" name="Sci. Adv.">
        <title>The American lobster genome reveals insights on longevity, neural, and immune adaptations.</title>
        <authorList>
            <person name="Polinski J.M."/>
            <person name="Zimin A.V."/>
            <person name="Clark K.F."/>
            <person name="Kohn A.B."/>
            <person name="Sadowski N."/>
            <person name="Timp W."/>
            <person name="Ptitsyn A."/>
            <person name="Khanna P."/>
            <person name="Romanova D.Y."/>
            <person name="Williams P."/>
            <person name="Greenwood S.J."/>
            <person name="Moroz L.L."/>
            <person name="Walt D.R."/>
            <person name="Bodnar A.G."/>
        </authorList>
    </citation>
    <scope>NUCLEOTIDE SEQUENCE</scope>
    <source>
        <strain evidence="3">GMGI-L3</strain>
    </source>
</reference>
<proteinExistence type="predicted"/>
<feature type="region of interest" description="Disordered" evidence="1">
    <location>
        <begin position="111"/>
        <end position="155"/>
    </location>
</feature>
<name>A0A8J5JWY4_HOMAM</name>
<dbReference type="GO" id="GO:0005654">
    <property type="term" value="C:nucleoplasm"/>
    <property type="evidence" value="ECO:0007669"/>
    <property type="project" value="TreeGrafter"/>
</dbReference>
<sequence>MRGGMEKSYFWGITLDAAHREQKWEGTATENTVDCTVTTHTLSVRQVVLGPDADNVPNVVELEVLGHNDKKLKIPICVSKAGSSYVTNVEVLIEDQVATFHLTKGSGPVYISGTHQTETSVIGEDDMDDLAEEEGEDDEEEDEVEDSPPKKKTKK</sequence>
<feature type="domain" description="Nucleoplasmin core" evidence="2">
    <location>
        <begin position="10"/>
        <end position="116"/>
    </location>
</feature>
<evidence type="ECO:0000313" key="4">
    <source>
        <dbReference type="Proteomes" id="UP000747542"/>
    </source>
</evidence>
<feature type="compositionally biased region" description="Acidic residues" evidence="1">
    <location>
        <begin position="123"/>
        <end position="146"/>
    </location>
</feature>
<evidence type="ECO:0000256" key="1">
    <source>
        <dbReference type="SAM" id="MobiDB-lite"/>
    </source>
</evidence>
<accession>A0A8J5JWY4</accession>
<dbReference type="InterPro" id="IPR024057">
    <property type="entry name" value="Nucleoplasmin_core_dom"/>
</dbReference>
<dbReference type="GO" id="GO:0005730">
    <property type="term" value="C:nucleolus"/>
    <property type="evidence" value="ECO:0007669"/>
    <property type="project" value="TreeGrafter"/>
</dbReference>
<protein>
    <submittedName>
        <fullName evidence="3">Nucleoplasmin-like protein ANO39-like</fullName>
    </submittedName>
</protein>
<dbReference type="PANTHER" id="PTHR22747">
    <property type="entry name" value="NUCLEOPLASMIN"/>
    <property type="match status" value="1"/>
</dbReference>
<dbReference type="Proteomes" id="UP000747542">
    <property type="component" value="Unassembled WGS sequence"/>
</dbReference>
<dbReference type="GO" id="GO:0042393">
    <property type="term" value="F:histone binding"/>
    <property type="evidence" value="ECO:0007669"/>
    <property type="project" value="TreeGrafter"/>
</dbReference>
<organism evidence="3 4">
    <name type="scientific">Homarus americanus</name>
    <name type="common">American lobster</name>
    <dbReference type="NCBI Taxonomy" id="6706"/>
    <lineage>
        <taxon>Eukaryota</taxon>
        <taxon>Metazoa</taxon>
        <taxon>Ecdysozoa</taxon>
        <taxon>Arthropoda</taxon>
        <taxon>Crustacea</taxon>
        <taxon>Multicrustacea</taxon>
        <taxon>Malacostraca</taxon>
        <taxon>Eumalacostraca</taxon>
        <taxon>Eucarida</taxon>
        <taxon>Decapoda</taxon>
        <taxon>Pleocyemata</taxon>
        <taxon>Astacidea</taxon>
        <taxon>Nephropoidea</taxon>
        <taxon>Nephropidae</taxon>
        <taxon>Homarus</taxon>
    </lineage>
</organism>
<dbReference type="AlphaFoldDB" id="A0A8J5JWY4"/>
<comment type="caution">
    <text evidence="3">The sequence shown here is derived from an EMBL/GenBank/DDBJ whole genome shotgun (WGS) entry which is preliminary data.</text>
</comment>
<dbReference type="GO" id="GO:0005737">
    <property type="term" value="C:cytoplasm"/>
    <property type="evidence" value="ECO:0007669"/>
    <property type="project" value="TreeGrafter"/>
</dbReference>